<accession>A0ACB8W1X3</accession>
<dbReference type="Proteomes" id="UP000831701">
    <property type="component" value="Chromosome 16"/>
</dbReference>
<evidence type="ECO:0000313" key="1">
    <source>
        <dbReference type="EMBL" id="KAI3361192.1"/>
    </source>
</evidence>
<reference evidence="1" key="1">
    <citation type="submission" date="2022-04" db="EMBL/GenBank/DDBJ databases">
        <title>Jade perch genome.</title>
        <authorList>
            <person name="Chao B."/>
        </authorList>
    </citation>
    <scope>NUCLEOTIDE SEQUENCE</scope>
    <source>
        <strain evidence="1">CB-2022</strain>
    </source>
</reference>
<comment type="caution">
    <text evidence="1">The sequence shown here is derived from an EMBL/GenBank/DDBJ whole genome shotgun (WGS) entry which is preliminary data.</text>
</comment>
<name>A0ACB8W1X3_9TELE</name>
<evidence type="ECO:0000313" key="2">
    <source>
        <dbReference type="Proteomes" id="UP000831701"/>
    </source>
</evidence>
<organism evidence="1 2">
    <name type="scientific">Scortum barcoo</name>
    <name type="common">barcoo grunter</name>
    <dbReference type="NCBI Taxonomy" id="214431"/>
    <lineage>
        <taxon>Eukaryota</taxon>
        <taxon>Metazoa</taxon>
        <taxon>Chordata</taxon>
        <taxon>Craniata</taxon>
        <taxon>Vertebrata</taxon>
        <taxon>Euteleostomi</taxon>
        <taxon>Actinopterygii</taxon>
        <taxon>Neopterygii</taxon>
        <taxon>Teleostei</taxon>
        <taxon>Neoteleostei</taxon>
        <taxon>Acanthomorphata</taxon>
        <taxon>Eupercaria</taxon>
        <taxon>Centrarchiformes</taxon>
        <taxon>Terapontoidei</taxon>
        <taxon>Terapontidae</taxon>
        <taxon>Scortum</taxon>
    </lineage>
</organism>
<sequence length="666" mass="71480">RLGEECYHIWRVILINENLFVTRRGHGRLITTDQNKGESQSWSGPPERAGRSNGVNARLTQEEGCALRPVKLNQITISPPRTSAGFPTTQVGATGQVNEGASVKVTPSCSATAAPPSLSLFLSLATSLPPSRVGTSAAASRLQSSPRDGDRASASGVSLRRGDVESPAGNHGLLTLSFPSTPSFLFCSRCCGGMDCNCVSDLLLPPVPALWTPGFAFPDWAYKPESSPGSRQIQLWHFILELLQKEEYQGVIAWQGDYGEFVIKDPDEVARLWGIRKCKPHMNYDKLSRALRYYYNKRILHKTKGKRFTYKFNFSKVVLVNYPILDMANSPFFLAQNHFNGGSTAPDCSPEAIQSLFPRLPDSGRGSSLFDRGTTAPGPEGDKLRLDSFPFLSSGAPCYSKPPSLLGPYPRNPPFDYPWSFNPYLPGAFSLNNCPKLPPGSLYPSQFYPNPLQSSLSQLPHPFSSLLPPGEAGGGERGAAGQTGGTNGTAGGQPVRLCLPPYPGSLSMGRTDIGNGASLGERERVEANPPGTGIGVGLGAVSLGAGTGTGQQSPMERRGGVKQDPESDSDLEITDLSDCSSENENEHEFGIGKDSSLASRSQIVLDGKKGSVLPPISSLPPPASPHPLKNLMPITPPPPSLPPSLSPSMALHERHRETETLKMIHS</sequence>
<proteinExistence type="predicted"/>
<feature type="non-terminal residue" evidence="1">
    <location>
        <position position="1"/>
    </location>
</feature>
<keyword evidence="2" id="KW-1185">Reference proteome</keyword>
<gene>
    <name evidence="1" type="ORF">L3Q82_013388</name>
</gene>
<dbReference type="EMBL" id="CM041546">
    <property type="protein sequence ID" value="KAI3361192.1"/>
    <property type="molecule type" value="Genomic_DNA"/>
</dbReference>
<protein>
    <submittedName>
        <fullName evidence="1">Uncharacterized protein</fullName>
    </submittedName>
</protein>